<dbReference type="NCBIfam" id="TIGR00756">
    <property type="entry name" value="PPR"/>
    <property type="match status" value="1"/>
</dbReference>
<accession>A0A813KXG6</accession>
<evidence type="ECO:0000313" key="5">
    <source>
        <dbReference type="EMBL" id="CAE8715587.1"/>
    </source>
</evidence>
<sequence>RSFPEPLSRQRLRLPPPGSVEALTARRAFPGAANRDRDREDDGRGYEREGGSGSSRGSPSRGSKGGGKGDQRSGGSFRDNEDEGRGDQRSGAPSRDGKGGGRGDQRSGAPSRDGKGGGRGDQRSDGRADVDSQVAEDLLEGSVEFMDPIHAQQAVDRLNNRLFDGQKISVELTENSKLNVYGLGRGTDPQRLKEIFERIGPVALTVVGELSSDETTDRPLQPAPRVVQKNGREERQQHRATVRTDKMLVESEELQALLALGPDQLSLEEVSKALAPWMPKWIYQPRIATSILGSLARQRRPELAELVLQSIREARVDVNLFHYNSVISAHEKSGRADKALGLLEQMQRLEVRPDTVSFNAAISACQKSADLPSALRLLRSMGIQRLVPNAITYSAAISACDRGGDWETALGLLSEMTRQEVMPNAISYTSAMRAMEQGGRWDMSLDLFSQMVRKTVPPDARTYNTAIAACRKGFEWETALHLLGEMPSRNVRRDLVSRAPSALQGKRVIVWGLFQPRSHVKTALAGAGGGAGPGPVGVTLALLASSATWWRNPPEAMSDTSDTSELAPEAVDQIEPDRFGLRWQGASHGSPGGATAWLLTLPAAGRIILLTAEGVIEGGVASPGRGVTGCRAITLDPDTVRAHPPRLFERLKGTEGKVHLCRTLPCTRIHLSSDTGNYRSPLVHAMAFARCPESDPEYLRKRLRVAAKLKWTSQVPLGDHDSQIIQHLSDPKVAFRILAVLCVVTYSSLFPGPVPGGVLGSALYYTARIAVVVASWVWHIGAAFMGPVVSSLVFGSVGAWCAMSAGIVAASSVGAAAFVNVCSRAAAAATHAFGTAAGSAGVNAGAAPSSGPAPTSGAAEGQAPGGARLGIAKTSEAAPTVGSCPCSAPGVKWSTEAGPQQLAQWCAATASESLPLLRVDAEHFVLPFGCNPIVDGCIGVCRLNHKVYKQTRWSGKCVFPDTCLELGRPVKEYLLPGSPTVGMICMNHVISSLRTQDTLPEWVSRVQASVRGSTSLQEAWDGSAGRPGLEGIVAELADEWSMRLAAAWGRVASQCPHEWVLQLAARFGDTPMPRSDATAPSPPLRPEDDGPRHPRLAGMMGLHGSGTVPLGPQDHSWSAVPLAGSMPAERHVWDPYRDPNGLASLGGGMIGQPPPTAHHGMSLNPMMPGTPVMTGGLASFGIHPGGVAPHGPNLWPQGQMGSAHLPSWGPSHGPNPHDSMHGLASAIGSLQLVLSKGNEDVVRQLERSNRKDEARGGDRHTIAGIPREDELLKFALGGCDTQPVALCPGETGKEWIRSMRTAVLERRSDLVKVDCPVKIDFYVALAVSLCSWGIPEDGESPKVYLDAKDFPALGADELQRWRAPPVSDSVLRASGRDPLTIETWAECCGRLAYFFGLVYGRHHESSIVECIAALRRKHNSDSRTWSFLVVQRIFSNLLCRYRTEWRQIVRNVIRLSGLEDPNKSHVRRICQTLGPDGAPVVQPPKVFDLEVPEGHFQKVIYARMQRNVHQALWANAYELGNPKPGARISGDAAYPQGPKVAPQITRLATKHTDVGRSGLKKCWKFNSHMGCHRKIPVISPEALPGYVAAQTDQMRADLDSHRNDGIADAPAAAKAKAKAKAKAAATPNTAQVAAAAAAVATAAAAAKAKAKAKAKAAARPRVAGPEPASASTAGHPVAPDNPPAAGAPAEPEAVEGEASPTGRNRGRRARDRVRVSGGALCESPAETPPVPTFEELSDAEPPKSAENPFAGTPLTCAENDLWQVVHGHGDEWLQGIRKPVELVTLPPGFESPRSELIEFLRNHPKMDTISDSSEYLKSWIRAMVIRDCELASLTKPDDLWISDHVSQALTFVAERGLPCVSREADVLLGRSRPSRAGGSPSPVTFHPPEWVEGVGIQRVDFGTIVFDSYDYGQTIQLDRVTALGLGVLEGQYESSQCWTLGTAGALLRLDGSIPSLDLVRERASGLRAAQFAGARPADTALGPMPATVSAVEVDIRSAVHDVLAYGHDKDVRMFEFAFDRGDVSGHGVPPEITWYVIEVTATHFELDVFAGTGDTAAWLLVHRGHLQTLVPRDAGS</sequence>
<feature type="region of interest" description="Disordered" evidence="3">
    <location>
        <begin position="1657"/>
        <end position="1752"/>
    </location>
</feature>
<dbReference type="PANTHER" id="PTHR47447:SF17">
    <property type="entry name" value="OS12G0638900 PROTEIN"/>
    <property type="match status" value="1"/>
</dbReference>
<dbReference type="Gene3D" id="1.25.40.10">
    <property type="entry name" value="Tetratricopeptide repeat domain"/>
    <property type="match status" value="2"/>
</dbReference>
<reference evidence="5" key="1">
    <citation type="submission" date="2021-02" db="EMBL/GenBank/DDBJ databases">
        <authorList>
            <person name="Dougan E. K."/>
            <person name="Rhodes N."/>
            <person name="Thang M."/>
            <person name="Chan C."/>
        </authorList>
    </citation>
    <scope>NUCLEOTIDE SEQUENCE</scope>
</reference>
<feature type="repeat" description="PPR" evidence="2">
    <location>
        <begin position="354"/>
        <end position="388"/>
    </location>
</feature>
<feature type="domain" description="Pentatricopeptide repeat-containing protein-mitochondrial" evidence="4">
    <location>
        <begin position="289"/>
        <end position="384"/>
    </location>
</feature>
<organism evidence="5 6">
    <name type="scientific">Polarella glacialis</name>
    <name type="common">Dinoflagellate</name>
    <dbReference type="NCBI Taxonomy" id="89957"/>
    <lineage>
        <taxon>Eukaryota</taxon>
        <taxon>Sar</taxon>
        <taxon>Alveolata</taxon>
        <taxon>Dinophyceae</taxon>
        <taxon>Suessiales</taxon>
        <taxon>Suessiaceae</taxon>
        <taxon>Polarella</taxon>
    </lineage>
</organism>
<feature type="region of interest" description="Disordered" evidence="3">
    <location>
        <begin position="1069"/>
        <end position="1097"/>
    </location>
</feature>
<dbReference type="InterPro" id="IPR057027">
    <property type="entry name" value="TPR_mt"/>
</dbReference>
<dbReference type="CDD" id="cd00590">
    <property type="entry name" value="RRM_SF"/>
    <property type="match status" value="1"/>
</dbReference>
<dbReference type="GO" id="GO:0003676">
    <property type="term" value="F:nucleic acid binding"/>
    <property type="evidence" value="ECO:0007669"/>
    <property type="project" value="InterPro"/>
</dbReference>
<feature type="repeat" description="PPR" evidence="2">
    <location>
        <begin position="389"/>
        <end position="423"/>
    </location>
</feature>
<dbReference type="PROSITE" id="PS51375">
    <property type="entry name" value="PPR"/>
    <property type="match status" value="5"/>
</dbReference>
<evidence type="ECO:0000256" key="2">
    <source>
        <dbReference type="PROSITE-ProRule" id="PRU00708"/>
    </source>
</evidence>
<protein>
    <recommendedName>
        <fullName evidence="4">Pentatricopeptide repeat-containing protein-mitochondrial domain-containing protein</fullName>
    </recommendedName>
</protein>
<dbReference type="Pfam" id="PF13041">
    <property type="entry name" value="PPR_2"/>
    <property type="match status" value="1"/>
</dbReference>
<feature type="compositionally biased region" description="Low complexity" evidence="3">
    <location>
        <begin position="1683"/>
        <end position="1703"/>
    </location>
</feature>
<feature type="repeat" description="PPR" evidence="2">
    <location>
        <begin position="319"/>
        <end position="353"/>
    </location>
</feature>
<feature type="non-terminal residue" evidence="5">
    <location>
        <position position="1"/>
    </location>
</feature>
<proteinExistence type="predicted"/>
<name>A0A813KXG6_POLGL</name>
<feature type="compositionally biased region" description="Basic and acidic residues" evidence="3">
    <location>
        <begin position="34"/>
        <end position="50"/>
    </location>
</feature>
<dbReference type="Proteomes" id="UP000626109">
    <property type="component" value="Unassembled WGS sequence"/>
</dbReference>
<evidence type="ECO:0000313" key="6">
    <source>
        <dbReference type="Proteomes" id="UP000626109"/>
    </source>
</evidence>
<evidence type="ECO:0000259" key="4">
    <source>
        <dbReference type="Pfam" id="PF23276"/>
    </source>
</evidence>
<dbReference type="PANTHER" id="PTHR47447">
    <property type="entry name" value="OS03G0856100 PROTEIN"/>
    <property type="match status" value="1"/>
</dbReference>
<feature type="repeat" description="PPR" evidence="2">
    <location>
        <begin position="459"/>
        <end position="493"/>
    </location>
</feature>
<keyword evidence="1" id="KW-0677">Repeat</keyword>
<evidence type="ECO:0000256" key="3">
    <source>
        <dbReference type="SAM" id="MobiDB-lite"/>
    </source>
</evidence>
<feature type="compositionally biased region" description="Basic and acidic residues" evidence="3">
    <location>
        <begin position="95"/>
        <end position="105"/>
    </location>
</feature>
<dbReference type="EMBL" id="CAJNNW010032822">
    <property type="protein sequence ID" value="CAE8715587.1"/>
    <property type="molecule type" value="Genomic_DNA"/>
</dbReference>
<gene>
    <name evidence="5" type="ORF">PGLA2088_LOCUS38633</name>
</gene>
<feature type="region of interest" description="Disordered" evidence="3">
    <location>
        <begin position="1"/>
        <end position="129"/>
    </location>
</feature>
<comment type="caution">
    <text evidence="5">The sequence shown here is derived from an EMBL/GenBank/DDBJ whole genome shotgun (WGS) entry which is preliminary data.</text>
</comment>
<feature type="compositionally biased region" description="Basic and acidic residues" evidence="3">
    <location>
        <begin position="112"/>
        <end position="129"/>
    </location>
</feature>
<dbReference type="Pfam" id="PF23276">
    <property type="entry name" value="TPR_24"/>
    <property type="match status" value="1"/>
</dbReference>
<dbReference type="InterPro" id="IPR002885">
    <property type="entry name" value="PPR_rpt"/>
</dbReference>
<dbReference type="InterPro" id="IPR011990">
    <property type="entry name" value="TPR-like_helical_dom_sf"/>
</dbReference>
<dbReference type="Pfam" id="PF01535">
    <property type="entry name" value="PPR"/>
    <property type="match status" value="1"/>
</dbReference>
<dbReference type="InterPro" id="IPR035979">
    <property type="entry name" value="RBD_domain_sf"/>
</dbReference>
<feature type="repeat" description="PPR" evidence="2">
    <location>
        <begin position="424"/>
        <end position="458"/>
    </location>
</feature>
<evidence type="ECO:0000256" key="1">
    <source>
        <dbReference type="ARBA" id="ARBA00022737"/>
    </source>
</evidence>
<dbReference type="SUPFAM" id="SSF54928">
    <property type="entry name" value="RNA-binding domain, RBD"/>
    <property type="match status" value="1"/>
</dbReference>